<feature type="region of interest" description="Disordered" evidence="1">
    <location>
        <begin position="1"/>
        <end position="39"/>
    </location>
</feature>
<sequence>MNQNTQRKRQKREWYHRNKEAVLEQQKNSKKKRKNQKEWYQKNKKLCIVRAKRWNEDNPSARKLIVERHKIKNNPKGVWSDGT</sequence>
<organism evidence="2">
    <name type="scientific">marine metagenome</name>
    <dbReference type="NCBI Taxonomy" id="408172"/>
    <lineage>
        <taxon>unclassified sequences</taxon>
        <taxon>metagenomes</taxon>
        <taxon>ecological metagenomes</taxon>
    </lineage>
</organism>
<reference evidence="2" key="1">
    <citation type="submission" date="2018-05" db="EMBL/GenBank/DDBJ databases">
        <authorList>
            <person name="Lanie J.A."/>
            <person name="Ng W.-L."/>
            <person name="Kazmierczak K.M."/>
            <person name="Andrzejewski T.M."/>
            <person name="Davidsen T.M."/>
            <person name="Wayne K.J."/>
            <person name="Tettelin H."/>
            <person name="Glass J.I."/>
            <person name="Rusch D."/>
            <person name="Podicherti R."/>
            <person name="Tsui H.-C.T."/>
            <person name="Winkler M.E."/>
        </authorList>
    </citation>
    <scope>NUCLEOTIDE SEQUENCE</scope>
</reference>
<dbReference type="AlphaFoldDB" id="A0A382EF25"/>
<name>A0A382EF25_9ZZZZ</name>
<feature type="compositionally biased region" description="Basic residues" evidence="1">
    <location>
        <begin position="1"/>
        <end position="11"/>
    </location>
</feature>
<dbReference type="EMBL" id="UINC01044175">
    <property type="protein sequence ID" value="SVB49260.1"/>
    <property type="molecule type" value="Genomic_DNA"/>
</dbReference>
<proteinExistence type="predicted"/>
<evidence type="ECO:0000313" key="2">
    <source>
        <dbReference type="EMBL" id="SVB49260.1"/>
    </source>
</evidence>
<protein>
    <submittedName>
        <fullName evidence="2">Uncharacterized protein</fullName>
    </submittedName>
</protein>
<accession>A0A382EF25</accession>
<evidence type="ECO:0000256" key="1">
    <source>
        <dbReference type="SAM" id="MobiDB-lite"/>
    </source>
</evidence>
<gene>
    <name evidence="2" type="ORF">METZ01_LOCUS202114</name>
</gene>
<feature type="compositionally biased region" description="Basic and acidic residues" evidence="1">
    <location>
        <begin position="12"/>
        <end position="22"/>
    </location>
</feature>